<dbReference type="Proteomes" id="UP000557307">
    <property type="component" value="Unassembled WGS sequence"/>
</dbReference>
<gene>
    <name evidence="2" type="ORF">HNQ92_004907</name>
</gene>
<evidence type="ECO:0000313" key="3">
    <source>
        <dbReference type="Proteomes" id="UP000557307"/>
    </source>
</evidence>
<dbReference type="AlphaFoldDB" id="A0A840TQY8"/>
<dbReference type="SMART" id="SM00886">
    <property type="entry name" value="Dabb"/>
    <property type="match status" value="1"/>
</dbReference>
<proteinExistence type="predicted"/>
<dbReference type="PROSITE" id="PS51502">
    <property type="entry name" value="S_R_A_B_BARREL"/>
    <property type="match status" value="1"/>
</dbReference>
<evidence type="ECO:0000259" key="1">
    <source>
        <dbReference type="PROSITE" id="PS51502"/>
    </source>
</evidence>
<dbReference type="EMBL" id="JACHGF010000011">
    <property type="protein sequence ID" value="MBB5286746.1"/>
    <property type="molecule type" value="Genomic_DNA"/>
</dbReference>
<name>A0A840TQY8_9BACT</name>
<keyword evidence="3" id="KW-1185">Reference proteome</keyword>
<dbReference type="Gene3D" id="3.30.70.100">
    <property type="match status" value="1"/>
</dbReference>
<reference evidence="2 3" key="1">
    <citation type="submission" date="2020-08" db="EMBL/GenBank/DDBJ databases">
        <title>Genomic Encyclopedia of Type Strains, Phase IV (KMG-IV): sequencing the most valuable type-strain genomes for metagenomic binning, comparative biology and taxonomic classification.</title>
        <authorList>
            <person name="Goeker M."/>
        </authorList>
    </citation>
    <scope>NUCLEOTIDE SEQUENCE [LARGE SCALE GENOMIC DNA]</scope>
    <source>
        <strain evidence="2 3">DSM 105074</strain>
    </source>
</reference>
<sequence length="100" mass="11511">MFVHSVYFWLKEKDNTEAQQALLAGLKTLESIEAVHTAYVGVPAETRRPVIDHSYDFSLVLVFTDQAAHDIYQEHPVHLKFVENCAHLWDRVQIYDAVLA</sequence>
<dbReference type="Pfam" id="PF07876">
    <property type="entry name" value="Dabb"/>
    <property type="match status" value="1"/>
</dbReference>
<comment type="caution">
    <text evidence="2">The sequence shown here is derived from an EMBL/GenBank/DDBJ whole genome shotgun (WGS) entry which is preliminary data.</text>
</comment>
<organism evidence="2 3">
    <name type="scientific">Rhabdobacter roseus</name>
    <dbReference type="NCBI Taxonomy" id="1655419"/>
    <lineage>
        <taxon>Bacteria</taxon>
        <taxon>Pseudomonadati</taxon>
        <taxon>Bacteroidota</taxon>
        <taxon>Cytophagia</taxon>
        <taxon>Cytophagales</taxon>
        <taxon>Cytophagaceae</taxon>
        <taxon>Rhabdobacter</taxon>
    </lineage>
</organism>
<protein>
    <recommendedName>
        <fullName evidence="1">Stress-response A/B barrel domain-containing protein</fullName>
    </recommendedName>
</protein>
<dbReference type="RefSeq" id="WP_184178169.1">
    <property type="nucleotide sequence ID" value="NZ_JACHGF010000011.1"/>
</dbReference>
<accession>A0A840TQY8</accession>
<dbReference type="InterPro" id="IPR011008">
    <property type="entry name" value="Dimeric_a/b-barrel"/>
</dbReference>
<dbReference type="SUPFAM" id="SSF54909">
    <property type="entry name" value="Dimeric alpha+beta barrel"/>
    <property type="match status" value="1"/>
</dbReference>
<evidence type="ECO:0000313" key="2">
    <source>
        <dbReference type="EMBL" id="MBB5286746.1"/>
    </source>
</evidence>
<dbReference type="InterPro" id="IPR013097">
    <property type="entry name" value="Dabb"/>
</dbReference>
<feature type="domain" description="Stress-response A/B barrel" evidence="1">
    <location>
        <begin position="2"/>
        <end position="97"/>
    </location>
</feature>